<comment type="caution">
    <text evidence="5">The sequence shown here is derived from an EMBL/GenBank/DDBJ whole genome shotgun (WGS) entry which is preliminary data.</text>
</comment>
<name>A0ABW9QXF6_9ACTN</name>
<keyword evidence="2" id="KW-0436">Ligase</keyword>
<evidence type="ECO:0000256" key="1">
    <source>
        <dbReference type="ARBA" id="ARBA00006432"/>
    </source>
</evidence>
<evidence type="ECO:0000313" key="6">
    <source>
        <dbReference type="Proteomes" id="UP000437736"/>
    </source>
</evidence>
<gene>
    <name evidence="5" type="ORF">GHK86_16725</name>
</gene>
<accession>A0ABW9QXF6</accession>
<dbReference type="Pfam" id="PF13193">
    <property type="entry name" value="AMP-binding_C"/>
    <property type="match status" value="1"/>
</dbReference>
<dbReference type="PANTHER" id="PTHR24096">
    <property type="entry name" value="LONG-CHAIN-FATTY-ACID--COA LIGASE"/>
    <property type="match status" value="1"/>
</dbReference>
<dbReference type="SUPFAM" id="SSF56801">
    <property type="entry name" value="Acetyl-CoA synthetase-like"/>
    <property type="match status" value="1"/>
</dbReference>
<evidence type="ECO:0000313" key="5">
    <source>
        <dbReference type="EMBL" id="MST34357.1"/>
    </source>
</evidence>
<keyword evidence="6" id="KW-1185">Reference proteome</keyword>
<dbReference type="Pfam" id="PF00501">
    <property type="entry name" value="AMP-binding"/>
    <property type="match status" value="1"/>
</dbReference>
<dbReference type="InterPro" id="IPR020845">
    <property type="entry name" value="AMP-binding_CS"/>
</dbReference>
<evidence type="ECO:0000259" key="3">
    <source>
        <dbReference type="Pfam" id="PF00501"/>
    </source>
</evidence>
<dbReference type="PROSITE" id="PS00455">
    <property type="entry name" value="AMP_BINDING"/>
    <property type="match status" value="1"/>
</dbReference>
<dbReference type="PANTHER" id="PTHR24096:SF149">
    <property type="entry name" value="AMP-BINDING DOMAIN-CONTAINING PROTEIN-RELATED"/>
    <property type="match status" value="1"/>
</dbReference>
<feature type="domain" description="AMP-dependent synthetase/ligase" evidence="3">
    <location>
        <begin position="24"/>
        <end position="372"/>
    </location>
</feature>
<protein>
    <submittedName>
        <fullName evidence="5">AMP-binding protein</fullName>
    </submittedName>
</protein>
<dbReference type="Gene3D" id="3.40.50.12780">
    <property type="entry name" value="N-terminal domain of ligase-like"/>
    <property type="match status" value="1"/>
</dbReference>
<organism evidence="5 6">
    <name type="scientific">Acidiferrimicrobium australe</name>
    <dbReference type="NCBI Taxonomy" id="2664430"/>
    <lineage>
        <taxon>Bacteria</taxon>
        <taxon>Bacillati</taxon>
        <taxon>Actinomycetota</taxon>
        <taxon>Acidimicrobiia</taxon>
        <taxon>Acidimicrobiales</taxon>
        <taxon>Acidimicrobiaceae</taxon>
        <taxon>Acidiferrimicrobium</taxon>
    </lineage>
</organism>
<dbReference type="EMBL" id="WJHE01000963">
    <property type="protein sequence ID" value="MST34357.1"/>
    <property type="molecule type" value="Genomic_DNA"/>
</dbReference>
<dbReference type="Proteomes" id="UP000437736">
    <property type="component" value="Unassembled WGS sequence"/>
</dbReference>
<sequence>MIHRSPYPDPHVPDQDLVEFVLQHAGERGQRPALVDGVTAETVTYADLPALVGGVRAALERRGVRAGDAVALLAPNQPRWAIAFYGILAAGGAMVPLNPAFTTGELTKLLRLAGAVALVADEECLATARAAAEGLGIPVTGLRDLTAAPSLGALPPATGREPQHPAVIAFSSGTTGQPKGVVLTHRNLVSAVVQHRGIYHVGPDDRFLAALPFFHIYGLSMILDTGIRQGATIVTLPRFELRRYLDLVAEHGITWLHLVPPVALQLLSEGATGADLSSVRHAVSGAAPLDAQVATRVQHRLGVAVGQGYGMTEASPGVTWVPDDGSVDCPPGSVGVLVAGTEARLVDPATGTDTDGEGELWVRGPQVMAGYLGDDAATAATVVEDGWLRTGDIARVDPGGVWWVVDRLKELIKYKGYQVAPAELEALLLEHPAVADAAVAGLPDPAAGEIPKAWVVAAEPIDTAELLAWVAQRVAPYKRIRAIEVVAAIPRSPSGKILRRQLRAEGGTAALPG</sequence>
<evidence type="ECO:0000259" key="4">
    <source>
        <dbReference type="Pfam" id="PF13193"/>
    </source>
</evidence>
<dbReference type="InterPro" id="IPR042099">
    <property type="entry name" value="ANL_N_sf"/>
</dbReference>
<evidence type="ECO:0000256" key="2">
    <source>
        <dbReference type="ARBA" id="ARBA00022598"/>
    </source>
</evidence>
<reference evidence="5 6" key="1">
    <citation type="submission" date="2019-11" db="EMBL/GenBank/DDBJ databases">
        <title>Acidiferrimicrobium australis gen. nov., sp. nov., an acidophilic and obligately heterotrophic, member of the Actinobacteria that catalyses dissimilatory oxido- reduction of iron isolated from metal-rich acidic water in Chile.</title>
        <authorList>
            <person name="Gonzalez D."/>
            <person name="Huber K."/>
            <person name="Hedrich S."/>
            <person name="Rojas-Villalobos C."/>
            <person name="Quatrini R."/>
            <person name="Dinamarca M.A."/>
            <person name="Schwarz A."/>
            <person name="Canales C."/>
            <person name="Nancucheo I."/>
        </authorList>
    </citation>
    <scope>NUCLEOTIDE SEQUENCE [LARGE SCALE GENOMIC DNA]</scope>
    <source>
        <strain evidence="5 6">USS-CCA1</strain>
    </source>
</reference>
<proteinExistence type="inferred from homology"/>
<dbReference type="InterPro" id="IPR025110">
    <property type="entry name" value="AMP-bd_C"/>
</dbReference>
<dbReference type="InterPro" id="IPR000873">
    <property type="entry name" value="AMP-dep_synth/lig_dom"/>
</dbReference>
<dbReference type="Gene3D" id="3.30.300.30">
    <property type="match status" value="1"/>
</dbReference>
<dbReference type="InterPro" id="IPR045851">
    <property type="entry name" value="AMP-bd_C_sf"/>
</dbReference>
<feature type="domain" description="AMP-binding enzyme C-terminal" evidence="4">
    <location>
        <begin position="423"/>
        <end position="496"/>
    </location>
</feature>
<comment type="similarity">
    <text evidence="1">Belongs to the ATP-dependent AMP-binding enzyme family.</text>
</comment>